<comment type="caution">
    <text evidence="1">The sequence shown here is derived from an EMBL/GenBank/DDBJ whole genome shotgun (WGS) entry which is preliminary data.</text>
</comment>
<gene>
    <name evidence="1" type="ORF">HD593_001971</name>
</gene>
<proteinExistence type="predicted"/>
<dbReference type="EMBL" id="JACHMI010000001">
    <property type="protein sequence ID" value="MBB6547176.1"/>
    <property type="molecule type" value="Genomic_DNA"/>
</dbReference>
<reference evidence="1 2" key="1">
    <citation type="submission" date="2020-08" db="EMBL/GenBank/DDBJ databases">
        <title>Sequencing the genomes of 1000 actinobacteria strains.</title>
        <authorList>
            <person name="Klenk H.-P."/>
        </authorList>
    </citation>
    <scope>NUCLEOTIDE SEQUENCE [LARGE SCALE GENOMIC DNA]</scope>
    <source>
        <strain evidence="1 2">DSM 43768</strain>
    </source>
</reference>
<accession>A0A7X0NPS1</accession>
<organism evidence="1 2">
    <name type="scientific">Nonomuraea rubra</name>
    <dbReference type="NCBI Taxonomy" id="46180"/>
    <lineage>
        <taxon>Bacteria</taxon>
        <taxon>Bacillati</taxon>
        <taxon>Actinomycetota</taxon>
        <taxon>Actinomycetes</taxon>
        <taxon>Streptosporangiales</taxon>
        <taxon>Streptosporangiaceae</taxon>
        <taxon>Nonomuraea</taxon>
    </lineage>
</organism>
<dbReference type="Proteomes" id="UP000565579">
    <property type="component" value="Unassembled WGS sequence"/>
</dbReference>
<dbReference type="AlphaFoldDB" id="A0A7X0NPS1"/>
<name>A0A7X0NPS1_9ACTN</name>
<evidence type="ECO:0000313" key="2">
    <source>
        <dbReference type="Proteomes" id="UP000565579"/>
    </source>
</evidence>
<evidence type="ECO:0000313" key="1">
    <source>
        <dbReference type="EMBL" id="MBB6547176.1"/>
    </source>
</evidence>
<protein>
    <submittedName>
        <fullName evidence="1">Uncharacterized protein</fullName>
    </submittedName>
</protein>
<sequence length="32" mass="3240">MIAVAVKSLATDAGAKIVSDRLGSDLRSLALP</sequence>
<keyword evidence="2" id="KW-1185">Reference proteome</keyword>